<feature type="transmembrane region" description="Helical" evidence="16">
    <location>
        <begin position="220"/>
        <end position="242"/>
    </location>
</feature>
<feature type="transmembrane region" description="Helical" evidence="16">
    <location>
        <begin position="117"/>
        <end position="137"/>
    </location>
</feature>
<dbReference type="EMBL" id="KX646542">
    <property type="protein sequence ID" value="AQD17689.1"/>
    <property type="molecule type" value="Genomic_DNA"/>
</dbReference>
<comment type="similarity">
    <text evidence="16">Belongs to the complex I subunit 5 family.</text>
</comment>
<dbReference type="GO" id="GO:0008137">
    <property type="term" value="F:NADH dehydrogenase (ubiquinone) activity"/>
    <property type="evidence" value="ECO:0007669"/>
    <property type="project" value="UniProtKB-EC"/>
</dbReference>
<evidence type="ECO:0000256" key="11">
    <source>
        <dbReference type="ARBA" id="ARBA00023027"/>
    </source>
</evidence>
<evidence type="ECO:0000256" key="1">
    <source>
        <dbReference type="ARBA" id="ARBA00004448"/>
    </source>
</evidence>
<feature type="transmembrane region" description="Helical" evidence="16">
    <location>
        <begin position="343"/>
        <end position="361"/>
    </location>
</feature>
<dbReference type="PANTHER" id="PTHR42829">
    <property type="entry name" value="NADH-UBIQUINONE OXIDOREDUCTASE CHAIN 5"/>
    <property type="match status" value="1"/>
</dbReference>
<keyword evidence="6 16" id="KW-0812">Transmembrane</keyword>
<organism evidence="20">
    <name type="scientific">Steromphala umbilicaris</name>
    <dbReference type="NCBI Taxonomy" id="2072697"/>
    <lineage>
        <taxon>Eukaryota</taxon>
        <taxon>Metazoa</taxon>
        <taxon>Spiralia</taxon>
        <taxon>Lophotrochozoa</taxon>
        <taxon>Mollusca</taxon>
        <taxon>Gastropoda</taxon>
        <taxon>Vetigastropoda</taxon>
        <taxon>Trochida</taxon>
        <taxon>Trochoidea</taxon>
        <taxon>Trochidae</taxon>
        <taxon>Cantharidinae</taxon>
        <taxon>Steromphala</taxon>
    </lineage>
</organism>
<dbReference type="Pfam" id="PF00361">
    <property type="entry name" value="Proton_antipo_M"/>
    <property type="match status" value="1"/>
</dbReference>
<comment type="function">
    <text evidence="16">Core subunit of the mitochondrial membrane respiratory chain NADH dehydrogenase (Complex I) which catalyzes electron transfer from NADH through the respiratory chain, using ubiquinone as an electron acceptor. Essential for the catalytic activity and assembly of complex I.</text>
</comment>
<evidence type="ECO:0000256" key="6">
    <source>
        <dbReference type="ARBA" id="ARBA00022692"/>
    </source>
</evidence>
<accession>A0A240F5I7</accession>
<keyword evidence="10 16" id="KW-1133">Transmembrane helix</keyword>
<keyword evidence="7" id="KW-0999">Mitochondrion inner membrane</keyword>
<comment type="subcellular location">
    <subcellularLocation>
        <location evidence="1">Mitochondrion inner membrane</location>
        <topology evidence="1">Multi-pass membrane protein</topology>
    </subcellularLocation>
</comment>
<dbReference type="PANTHER" id="PTHR42829:SF2">
    <property type="entry name" value="NADH-UBIQUINONE OXIDOREDUCTASE CHAIN 5"/>
    <property type="match status" value="1"/>
</dbReference>
<evidence type="ECO:0000256" key="15">
    <source>
        <dbReference type="ARBA" id="ARBA00049551"/>
    </source>
</evidence>
<evidence type="ECO:0000256" key="13">
    <source>
        <dbReference type="ARBA" id="ARBA00023128"/>
    </source>
</evidence>
<keyword evidence="4 16" id="KW-0813">Transport</keyword>
<evidence type="ECO:0000256" key="2">
    <source>
        <dbReference type="ARBA" id="ARBA00012944"/>
    </source>
</evidence>
<feature type="transmembrane region" description="Helical" evidence="16">
    <location>
        <begin position="302"/>
        <end position="322"/>
    </location>
</feature>
<feature type="transmembrane region" description="Helical" evidence="16">
    <location>
        <begin position="12"/>
        <end position="36"/>
    </location>
</feature>
<feature type="transmembrane region" description="Helical" evidence="16">
    <location>
        <begin position="556"/>
        <end position="578"/>
    </location>
</feature>
<dbReference type="EMBL" id="KX646541">
    <property type="protein sequence ID" value="AQD17676.1"/>
    <property type="molecule type" value="Genomic_DNA"/>
</dbReference>
<geneLocation type="mitochondrion" evidence="20"/>
<proteinExistence type="inferred from homology"/>
<gene>
    <name evidence="20" type="primary">ND5</name>
</gene>
<evidence type="ECO:0000259" key="17">
    <source>
        <dbReference type="Pfam" id="PF00361"/>
    </source>
</evidence>
<keyword evidence="12 16" id="KW-0830">Ubiquinone</keyword>
<comment type="catalytic activity">
    <reaction evidence="15 16">
        <text>a ubiquinone + NADH + 5 H(+)(in) = a ubiquinol + NAD(+) + 4 H(+)(out)</text>
        <dbReference type="Rhea" id="RHEA:29091"/>
        <dbReference type="Rhea" id="RHEA-COMP:9565"/>
        <dbReference type="Rhea" id="RHEA-COMP:9566"/>
        <dbReference type="ChEBI" id="CHEBI:15378"/>
        <dbReference type="ChEBI" id="CHEBI:16389"/>
        <dbReference type="ChEBI" id="CHEBI:17976"/>
        <dbReference type="ChEBI" id="CHEBI:57540"/>
        <dbReference type="ChEBI" id="CHEBI:57945"/>
        <dbReference type="EC" id="7.1.1.2"/>
    </reaction>
</comment>
<evidence type="ECO:0000256" key="8">
    <source>
        <dbReference type="ARBA" id="ARBA00022967"/>
    </source>
</evidence>
<dbReference type="InterPro" id="IPR001750">
    <property type="entry name" value="ND/Mrp_TM"/>
</dbReference>
<feature type="transmembrane region" description="Helical" evidence="16">
    <location>
        <begin position="486"/>
        <end position="503"/>
    </location>
</feature>
<evidence type="ECO:0000256" key="16">
    <source>
        <dbReference type="RuleBase" id="RU003404"/>
    </source>
</evidence>
<feature type="transmembrane region" description="Helical" evidence="16">
    <location>
        <begin position="248"/>
        <end position="269"/>
    </location>
</feature>
<protein>
    <recommendedName>
        <fullName evidence="3 16">NADH-ubiquinone oxidoreductase chain 5</fullName>
        <ecNumber evidence="2 16">7.1.1.2</ecNumber>
    </recommendedName>
</protein>
<dbReference type="InterPro" id="IPR001516">
    <property type="entry name" value="Proton_antipo_N"/>
</dbReference>
<evidence type="ECO:0000259" key="19">
    <source>
        <dbReference type="Pfam" id="PF06455"/>
    </source>
</evidence>
<evidence type="ECO:0000256" key="9">
    <source>
        <dbReference type="ARBA" id="ARBA00022982"/>
    </source>
</evidence>
<keyword evidence="9" id="KW-0249">Electron transport</keyword>
<evidence type="ECO:0000259" key="18">
    <source>
        <dbReference type="Pfam" id="PF00662"/>
    </source>
</evidence>
<feature type="domain" description="NADH:quinone oxidoreductase/Mrp antiporter transmembrane" evidence="17">
    <location>
        <begin position="115"/>
        <end position="392"/>
    </location>
</feature>
<keyword evidence="5" id="KW-0679">Respiratory chain</keyword>
<evidence type="ECO:0000256" key="14">
    <source>
        <dbReference type="ARBA" id="ARBA00023136"/>
    </source>
</evidence>
<keyword evidence="14 16" id="KW-0472">Membrane</keyword>
<evidence type="ECO:0000256" key="10">
    <source>
        <dbReference type="ARBA" id="ARBA00022989"/>
    </source>
</evidence>
<feature type="transmembrane region" description="Helical" evidence="16">
    <location>
        <begin position="92"/>
        <end position="111"/>
    </location>
</feature>
<feature type="transmembrane region" description="Helical" evidence="16">
    <location>
        <begin position="425"/>
        <end position="446"/>
    </location>
</feature>
<evidence type="ECO:0000256" key="4">
    <source>
        <dbReference type="ARBA" id="ARBA00022448"/>
    </source>
</evidence>
<name>A0A240F5I7_9VEST</name>
<dbReference type="GO" id="GO:0005743">
    <property type="term" value="C:mitochondrial inner membrane"/>
    <property type="evidence" value="ECO:0007669"/>
    <property type="project" value="UniProtKB-SubCell"/>
</dbReference>
<dbReference type="GO" id="GO:0015990">
    <property type="term" value="P:electron transport coupled proton transport"/>
    <property type="evidence" value="ECO:0007669"/>
    <property type="project" value="TreeGrafter"/>
</dbReference>
<dbReference type="Pfam" id="PF06455">
    <property type="entry name" value="NADH5_C"/>
    <property type="match status" value="1"/>
</dbReference>
<dbReference type="PRINTS" id="PR01434">
    <property type="entry name" value="NADHDHGNASE5"/>
</dbReference>
<evidence type="ECO:0000256" key="3">
    <source>
        <dbReference type="ARBA" id="ARBA00021096"/>
    </source>
</evidence>
<feature type="transmembrane region" description="Helical" evidence="16">
    <location>
        <begin position="185"/>
        <end position="208"/>
    </location>
</feature>
<feature type="transmembrane region" description="Helical" evidence="16">
    <location>
        <begin position="381"/>
        <end position="404"/>
    </location>
</feature>
<dbReference type="AlphaFoldDB" id="A0A240F5I7"/>
<evidence type="ECO:0000313" key="20">
    <source>
        <dbReference type="EMBL" id="AQD17676.1"/>
    </source>
</evidence>
<dbReference type="EC" id="7.1.1.2" evidence="2 16"/>
<keyword evidence="11 16" id="KW-0520">NAD</keyword>
<reference evidence="20" key="1">
    <citation type="journal article" date="2017" name="J. Molluscan Stud.">
        <title>Testing the contribution of individual genes in mitochondrial genomes for assessing molluscan phylogenetic relationships.</title>
        <authorList>
            <person name="Wort E.J.G."/>
            <person name="Fenberg P.B."/>
            <person name="Williams S.T."/>
        </authorList>
    </citation>
    <scope>NUCLEOTIDE SEQUENCE</scope>
</reference>
<dbReference type="GO" id="GO:0003954">
    <property type="term" value="F:NADH dehydrogenase activity"/>
    <property type="evidence" value="ECO:0007669"/>
    <property type="project" value="TreeGrafter"/>
</dbReference>
<evidence type="ECO:0000256" key="7">
    <source>
        <dbReference type="ARBA" id="ARBA00022792"/>
    </source>
</evidence>
<evidence type="ECO:0000256" key="12">
    <source>
        <dbReference type="ARBA" id="ARBA00023075"/>
    </source>
</evidence>
<evidence type="ECO:0000256" key="5">
    <source>
        <dbReference type="ARBA" id="ARBA00022660"/>
    </source>
</evidence>
<sequence length="579" mass="64089">MKLYWGFNSVKSSSVSSFMLFTYVLSIFPFVVYFFMSNKCILMEWEIFSASSTNMSLSLVLDPIGVSFSAVVCFISACVMMFSSSYMAGDIFLSRFTGLVMMFVLSMNLLVFIPNLVALLIGWDGLGIVSFALVVYYQNVKSLSAGMLTALANRVGDVMLLLSIGFCVIQGHWNILFMWDNCFSPVLVFCVVVAGMTKSAQIPFSSWLPAAMAAPTPVSALVHSSTLVTAGVFLLIRFFPFLSEFKGFTIGLLFVSVLTLLMAGIGANYEYDLKKVIALSTLSQLGVMMMSLGLGMPYLALFHLYTHALFKAMLFLCAGAIIHNNSNSQDLRQLGNLWKQMPLTISCLNVANLALCGAPFMSGFYSKDLILETSLFSPCNFVMLVLIFLATGMTAMYSIRLSIYSLWGHSNHLPFHSNFDEDVKVTWPVMMLSTISLFVGSLLQSWVVDFDVCMVLPLAYKLVTICVTVIGAWLAVFLWQSPMLNFVGAGLSMNFNSVMWFFAPLSTQPVIKSPLTGAKDFFKYLDQGWLEVVGGQGIFLQANKMSKANQLIQGKLISSFILMMVFSVLLMFVLVMNFN</sequence>
<dbReference type="InterPro" id="IPR003945">
    <property type="entry name" value="NU5C-like"/>
</dbReference>
<feature type="domain" description="NADH dehydrogenase subunit 5 C-terminal" evidence="19">
    <location>
        <begin position="397"/>
        <end position="574"/>
    </location>
</feature>
<dbReference type="Pfam" id="PF00662">
    <property type="entry name" value="Proton_antipo_N"/>
    <property type="match status" value="1"/>
</dbReference>
<feature type="transmembrane region" description="Helical" evidence="16">
    <location>
        <begin position="458"/>
        <end position="479"/>
    </location>
</feature>
<dbReference type="GO" id="GO:0042773">
    <property type="term" value="P:ATP synthesis coupled electron transport"/>
    <property type="evidence" value="ECO:0007669"/>
    <property type="project" value="InterPro"/>
</dbReference>
<feature type="domain" description="NADH-Ubiquinone oxidoreductase (complex I) chain 5 N-terminal" evidence="18">
    <location>
        <begin position="48"/>
        <end position="96"/>
    </location>
</feature>
<feature type="transmembrane region" description="Helical" evidence="16">
    <location>
        <begin position="56"/>
        <end position="80"/>
    </location>
</feature>
<feature type="transmembrane region" description="Helical" evidence="16">
    <location>
        <begin position="158"/>
        <end position="179"/>
    </location>
</feature>
<keyword evidence="8" id="KW-1278">Translocase</keyword>
<keyword evidence="13 16" id="KW-0496">Mitochondrion</keyword>
<dbReference type="InterPro" id="IPR010934">
    <property type="entry name" value="NADH_DH_su5_C"/>
</dbReference>